<reference evidence="1 2" key="1">
    <citation type="submission" date="2021-06" db="EMBL/GenBank/DDBJ databases">
        <title>Caerostris extrusa draft genome.</title>
        <authorList>
            <person name="Kono N."/>
            <person name="Arakawa K."/>
        </authorList>
    </citation>
    <scope>NUCLEOTIDE SEQUENCE [LARGE SCALE GENOMIC DNA]</scope>
</reference>
<gene>
    <name evidence="1" type="ORF">CEXT_89091</name>
</gene>
<accession>A0AAV4SYG1</accession>
<proteinExistence type="predicted"/>
<sequence>MLVSIGPSDVLGPPTTTFSHSAFCSSGNIVCCPRHHHCHRCQVNLRSCHVSSPSIGFLLAWFHVQLVARVFKADFTYLPTYICLPFREHLHIFFDCLHKNDLPNNNECKTI</sequence>
<name>A0AAV4SYG1_CAEEX</name>
<keyword evidence="2" id="KW-1185">Reference proteome</keyword>
<dbReference type="EMBL" id="BPLR01010268">
    <property type="protein sequence ID" value="GIY38166.1"/>
    <property type="molecule type" value="Genomic_DNA"/>
</dbReference>
<comment type="caution">
    <text evidence="1">The sequence shown here is derived from an EMBL/GenBank/DDBJ whole genome shotgun (WGS) entry which is preliminary data.</text>
</comment>
<evidence type="ECO:0000313" key="1">
    <source>
        <dbReference type="EMBL" id="GIY38166.1"/>
    </source>
</evidence>
<dbReference type="AlphaFoldDB" id="A0AAV4SYG1"/>
<organism evidence="1 2">
    <name type="scientific">Caerostris extrusa</name>
    <name type="common">Bark spider</name>
    <name type="synonym">Caerostris bankana</name>
    <dbReference type="NCBI Taxonomy" id="172846"/>
    <lineage>
        <taxon>Eukaryota</taxon>
        <taxon>Metazoa</taxon>
        <taxon>Ecdysozoa</taxon>
        <taxon>Arthropoda</taxon>
        <taxon>Chelicerata</taxon>
        <taxon>Arachnida</taxon>
        <taxon>Araneae</taxon>
        <taxon>Araneomorphae</taxon>
        <taxon>Entelegynae</taxon>
        <taxon>Araneoidea</taxon>
        <taxon>Araneidae</taxon>
        <taxon>Caerostris</taxon>
    </lineage>
</organism>
<dbReference type="Proteomes" id="UP001054945">
    <property type="component" value="Unassembled WGS sequence"/>
</dbReference>
<protein>
    <submittedName>
        <fullName evidence="1">Uncharacterized protein</fullName>
    </submittedName>
</protein>
<evidence type="ECO:0000313" key="2">
    <source>
        <dbReference type="Proteomes" id="UP001054945"/>
    </source>
</evidence>